<dbReference type="Pfam" id="PF07081">
    <property type="entry name" value="DUF1349"/>
    <property type="match status" value="1"/>
</dbReference>
<comment type="caution">
    <text evidence="1">The sequence shown here is derived from an EMBL/GenBank/DDBJ whole genome shotgun (WGS) entry which is preliminary data.</text>
</comment>
<evidence type="ECO:0000313" key="2">
    <source>
        <dbReference type="Proteomes" id="UP000579945"/>
    </source>
</evidence>
<dbReference type="RefSeq" id="WP_183642150.1">
    <property type="nucleotide sequence ID" value="NZ_BAAAXX010000049.1"/>
</dbReference>
<dbReference type="Proteomes" id="UP000579945">
    <property type="component" value="Unassembled WGS sequence"/>
</dbReference>
<name>A0A7W5YKP8_9ACTN</name>
<dbReference type="SUPFAM" id="SSF49899">
    <property type="entry name" value="Concanavalin A-like lectins/glucanases"/>
    <property type="match status" value="1"/>
</dbReference>
<protein>
    <submittedName>
        <fullName evidence="1">Regulation of enolase protein 1 (Concanavalin A-like superfamily)</fullName>
    </submittedName>
</protein>
<reference evidence="1 2" key="1">
    <citation type="submission" date="2020-08" db="EMBL/GenBank/DDBJ databases">
        <title>Sequencing the genomes of 1000 actinobacteria strains.</title>
        <authorList>
            <person name="Klenk H.-P."/>
        </authorList>
    </citation>
    <scope>NUCLEOTIDE SEQUENCE [LARGE SCALE GENOMIC DNA]</scope>
    <source>
        <strain evidence="1 2">DSM 44320</strain>
    </source>
</reference>
<evidence type="ECO:0000313" key="1">
    <source>
        <dbReference type="EMBL" id="MBB3724327.1"/>
    </source>
</evidence>
<organism evidence="1 2">
    <name type="scientific">Nonomuraea dietziae</name>
    <dbReference type="NCBI Taxonomy" id="65515"/>
    <lineage>
        <taxon>Bacteria</taxon>
        <taxon>Bacillati</taxon>
        <taxon>Actinomycetota</taxon>
        <taxon>Actinomycetes</taxon>
        <taxon>Streptosporangiales</taxon>
        <taxon>Streptosporangiaceae</taxon>
        <taxon>Nonomuraea</taxon>
    </lineage>
</organism>
<gene>
    <name evidence="1" type="ORF">FHR33_000187</name>
</gene>
<dbReference type="InterPro" id="IPR013320">
    <property type="entry name" value="ConA-like_dom_sf"/>
</dbReference>
<keyword evidence="2" id="KW-1185">Reference proteome</keyword>
<dbReference type="GeneID" id="95386855"/>
<dbReference type="Gene3D" id="2.60.120.200">
    <property type="match status" value="1"/>
</dbReference>
<accession>A0A7W5YKP8</accession>
<sequence length="114" mass="12271">MTTPGPKVNYELAPGGVPTIFSVVTRNGRSDDAIGPVAGDVGMWLRISSLDGGYALHCSSDGRAWQLVRQFTLDFPAPVRVGLEAQSPIGKGCRAVFENVQLTNSRLEHLFDGR</sequence>
<dbReference type="EMBL" id="JACIBV010000001">
    <property type="protein sequence ID" value="MBB3724327.1"/>
    <property type="molecule type" value="Genomic_DNA"/>
</dbReference>
<dbReference type="InterPro" id="IPR009784">
    <property type="entry name" value="DUF1349"/>
</dbReference>
<proteinExistence type="predicted"/>
<dbReference type="AlphaFoldDB" id="A0A7W5YKP8"/>